<dbReference type="InterPro" id="IPR001480">
    <property type="entry name" value="Bulb-type_lectin_dom"/>
</dbReference>
<feature type="domain" description="Bulb-type lectin" evidence="1">
    <location>
        <begin position="15"/>
        <end position="76"/>
    </location>
</feature>
<dbReference type="Proteomes" id="UP000886885">
    <property type="component" value="Chromosome 1A"/>
</dbReference>
<dbReference type="EMBL" id="JAAWWB010000001">
    <property type="protein sequence ID" value="KAG6794080.1"/>
    <property type="molecule type" value="Genomic_DNA"/>
</dbReference>
<dbReference type="PANTHER" id="PTHR32444:SF226">
    <property type="entry name" value="BULB-TYPE LECTIN DOMAIN-CONTAINING PROTEIN"/>
    <property type="match status" value="1"/>
</dbReference>
<evidence type="ECO:0000313" key="2">
    <source>
        <dbReference type="EMBL" id="KAG6794080.1"/>
    </source>
</evidence>
<reference evidence="2" key="1">
    <citation type="journal article" date="2020" name="bioRxiv">
        <title>Hybrid origin of Populus tomentosa Carr. identified through genome sequencing and phylogenomic analysis.</title>
        <authorList>
            <person name="An X."/>
            <person name="Gao K."/>
            <person name="Chen Z."/>
            <person name="Li J."/>
            <person name="Yang X."/>
            <person name="Yang X."/>
            <person name="Zhou J."/>
            <person name="Guo T."/>
            <person name="Zhao T."/>
            <person name="Huang S."/>
            <person name="Miao D."/>
            <person name="Khan W.U."/>
            <person name="Rao P."/>
            <person name="Ye M."/>
            <person name="Lei B."/>
            <person name="Liao W."/>
            <person name="Wang J."/>
            <person name="Ji L."/>
            <person name="Li Y."/>
            <person name="Guo B."/>
            <person name="Mustafa N.S."/>
            <person name="Li S."/>
            <person name="Yun Q."/>
            <person name="Keller S.R."/>
            <person name="Mao J."/>
            <person name="Zhang R."/>
            <person name="Strauss S.H."/>
        </authorList>
    </citation>
    <scope>NUCLEOTIDE SEQUENCE</scope>
    <source>
        <strain evidence="2">GM15</strain>
        <tissue evidence="2">Leaf</tissue>
    </source>
</reference>
<protein>
    <recommendedName>
        <fullName evidence="1">Bulb-type lectin domain-containing protein</fullName>
    </recommendedName>
</protein>
<accession>A0A8X8DL37</accession>
<proteinExistence type="predicted"/>
<evidence type="ECO:0000313" key="3">
    <source>
        <dbReference type="Proteomes" id="UP000886885"/>
    </source>
</evidence>
<dbReference type="Pfam" id="PF01453">
    <property type="entry name" value="B_lectin"/>
    <property type="match status" value="1"/>
</dbReference>
<dbReference type="PANTHER" id="PTHR32444">
    <property type="entry name" value="BULB-TYPE LECTIN DOMAIN-CONTAINING PROTEIN"/>
    <property type="match status" value="1"/>
</dbReference>
<name>A0A8X8DL37_POPTO</name>
<dbReference type="AlphaFoldDB" id="A0A8X8DL37"/>
<comment type="caution">
    <text evidence="2">The sequence shown here is derived from an EMBL/GenBank/DDBJ whole genome shotgun (WGS) entry which is preliminary data.</text>
</comment>
<gene>
    <name evidence="2" type="ORF">POTOM_003313</name>
</gene>
<dbReference type="OrthoDB" id="4062651at2759"/>
<keyword evidence="3" id="KW-1185">Reference proteome</keyword>
<organism evidence="2 3">
    <name type="scientific">Populus tomentosa</name>
    <name type="common">Chinese white poplar</name>
    <dbReference type="NCBI Taxonomy" id="118781"/>
    <lineage>
        <taxon>Eukaryota</taxon>
        <taxon>Viridiplantae</taxon>
        <taxon>Streptophyta</taxon>
        <taxon>Embryophyta</taxon>
        <taxon>Tracheophyta</taxon>
        <taxon>Spermatophyta</taxon>
        <taxon>Magnoliopsida</taxon>
        <taxon>eudicotyledons</taxon>
        <taxon>Gunneridae</taxon>
        <taxon>Pentapetalae</taxon>
        <taxon>rosids</taxon>
        <taxon>fabids</taxon>
        <taxon>Malpighiales</taxon>
        <taxon>Salicaceae</taxon>
        <taxon>Saliceae</taxon>
        <taxon>Populus</taxon>
    </lineage>
</organism>
<sequence>MTLTYSGGDLVDFYSSRSSTTNLTAVLEDSGNFILKDANSHSDQILWQSFDHPTDVFLPGMKLGINRRTGQSCFLNVSKADEDYFTFTADKLDIFSTQEDEMIFSRWNLSSDGGIIEEYNGGLFGGATCNGNSLGRGCVRWNAGPACKRSNRDKYELLSGYFDYKFPITVDDNASLSISDCMDRCWKNCSCVGIDRRARIMQTILFHGSFTADQSGRSAGLYVITKQTNPSGLDIKGQSTST</sequence>
<evidence type="ECO:0000259" key="1">
    <source>
        <dbReference type="Pfam" id="PF01453"/>
    </source>
</evidence>